<name>A0A089LV57_9BACL</name>
<dbReference type="InterPro" id="IPR008930">
    <property type="entry name" value="Terpenoid_cyclase/PrenylTrfase"/>
</dbReference>
<evidence type="ECO:0000313" key="2">
    <source>
        <dbReference type="Proteomes" id="UP000029507"/>
    </source>
</evidence>
<gene>
    <name evidence="1" type="ORF">PSTEL_08570</name>
</gene>
<organism evidence="1 2">
    <name type="scientific">Paenibacillus stellifer</name>
    <dbReference type="NCBI Taxonomy" id="169760"/>
    <lineage>
        <taxon>Bacteria</taxon>
        <taxon>Bacillati</taxon>
        <taxon>Bacillota</taxon>
        <taxon>Bacilli</taxon>
        <taxon>Bacillales</taxon>
        <taxon>Paenibacillaceae</taxon>
        <taxon>Paenibacillus</taxon>
    </lineage>
</organism>
<dbReference type="STRING" id="169760.PSTEL_08570"/>
<proteinExistence type="predicted"/>
<reference evidence="1 2" key="1">
    <citation type="submission" date="2014-08" db="EMBL/GenBank/DDBJ databases">
        <title>Comparative genomics of the Paenibacillus odorifer group.</title>
        <authorList>
            <person name="den Bakker H.C."/>
            <person name="Tsai Y.-C."/>
            <person name="Martin N."/>
            <person name="Korlach J."/>
            <person name="Wiedmann M."/>
        </authorList>
    </citation>
    <scope>NUCLEOTIDE SEQUENCE [LARGE SCALE GENOMIC DNA]</scope>
    <source>
        <strain evidence="1 2">DSM 14472</strain>
    </source>
</reference>
<sequence>MFNKLTALNDKWTEESVQRQIMDKDNRYFGGIRDPYTGVAWPSHTGTALILAVWTGSLLGPSSGYYRSLELLARLEEGMDFMLRFQHEDGTISPGWTNYHSPPDTAFVVVGLANVLTLINRDEWEKLDALKEKVGLFLQRTVPAMLTGGVHTPNHRWVLTAALGSLYRIFGLQELKTRADEWLREGMDITPDGEWTERSNGIYNTVSDIMLYYAAQDLERPELLEPVRRNLRMMKYLVHPDGEVVTDYSGRQDFGSIHTLEDYYLTYKLMAEHDQDPEFAAMAELAGAGVTNPGSLPNNSMLGFLLYPQMHANSVTPGKLPVTYRKVINQTFNRQELLSAIEKTGHGGRIFHSKLHKEFGAPVARIRREKTSATVMTETSSFFSLRHGKVRLLGVQLASSFEPGLITMTSIEETEDSYKLEAVMEKGYYGPVPEEKLPPSADGPSSPWYLLPHQDRPFTHAQRSRVHASVTETDEGWKLRLVSGEPSDVLTQVVLLFGSEGSLEGELHSAPGLRETSFWTGGKLRYSAGEDWMELDHGVHDHIQAGIRGMAYPDGCLKVIINLITPLDYTLTIRLS</sequence>
<keyword evidence="2" id="KW-1185">Reference proteome</keyword>
<accession>A0A089LV57</accession>
<dbReference type="HOGENOM" id="CLU_030794_0_0_9"/>
<protein>
    <submittedName>
        <fullName evidence="1">Uncharacterized protein</fullName>
    </submittedName>
</protein>
<evidence type="ECO:0000313" key="1">
    <source>
        <dbReference type="EMBL" id="AIQ63138.1"/>
    </source>
</evidence>
<dbReference type="OrthoDB" id="1290722at2"/>
<dbReference type="RefSeq" id="WP_038694593.1">
    <property type="nucleotide sequence ID" value="NZ_CP009286.1"/>
</dbReference>
<dbReference type="AlphaFoldDB" id="A0A089LV57"/>
<dbReference type="Proteomes" id="UP000029507">
    <property type="component" value="Chromosome"/>
</dbReference>
<dbReference type="SUPFAM" id="SSF48239">
    <property type="entry name" value="Terpenoid cyclases/Protein prenyltransferases"/>
    <property type="match status" value="1"/>
</dbReference>
<dbReference type="KEGG" id="pste:PSTEL_08570"/>
<dbReference type="EMBL" id="CP009286">
    <property type="protein sequence ID" value="AIQ63138.1"/>
    <property type="molecule type" value="Genomic_DNA"/>
</dbReference>